<feature type="compositionally biased region" description="Pro residues" evidence="1">
    <location>
        <begin position="1"/>
        <end position="15"/>
    </location>
</feature>
<accession>A0A1N7K3A7</accession>
<evidence type="ECO:0000256" key="1">
    <source>
        <dbReference type="SAM" id="MobiDB-lite"/>
    </source>
</evidence>
<dbReference type="EMBL" id="FTOM01000001">
    <property type="protein sequence ID" value="SIS56085.1"/>
    <property type="molecule type" value="Genomic_DNA"/>
</dbReference>
<evidence type="ECO:0000313" key="2">
    <source>
        <dbReference type="EMBL" id="SIS56085.1"/>
    </source>
</evidence>
<reference evidence="3" key="1">
    <citation type="submission" date="2017-01" db="EMBL/GenBank/DDBJ databases">
        <authorList>
            <person name="Varghese N."/>
            <person name="Submissions S."/>
        </authorList>
    </citation>
    <scope>NUCLEOTIDE SEQUENCE [LARGE SCALE GENOMIC DNA]</scope>
    <source>
        <strain evidence="3">DSM 18714</strain>
    </source>
</reference>
<name>A0A1N7K3A7_9RHOB</name>
<proteinExistence type="predicted"/>
<dbReference type="AlphaFoldDB" id="A0A1N7K3A7"/>
<evidence type="ECO:0000313" key="3">
    <source>
        <dbReference type="Proteomes" id="UP000186098"/>
    </source>
</evidence>
<dbReference type="Proteomes" id="UP000186098">
    <property type="component" value="Unassembled WGS sequence"/>
</dbReference>
<organism evidence="2 3">
    <name type="scientific">Phaeovulum vinaykumarii</name>
    <dbReference type="NCBI Taxonomy" id="407234"/>
    <lineage>
        <taxon>Bacteria</taxon>
        <taxon>Pseudomonadati</taxon>
        <taxon>Pseudomonadota</taxon>
        <taxon>Alphaproteobacteria</taxon>
        <taxon>Rhodobacterales</taxon>
        <taxon>Paracoccaceae</taxon>
        <taxon>Phaeovulum</taxon>
    </lineage>
</organism>
<feature type="region of interest" description="Disordered" evidence="1">
    <location>
        <begin position="1"/>
        <end position="21"/>
    </location>
</feature>
<protein>
    <submittedName>
        <fullName evidence="2">Uncharacterized protein</fullName>
    </submittedName>
</protein>
<gene>
    <name evidence="2" type="ORF">SAMN05421795_101579</name>
</gene>
<keyword evidence="3" id="KW-1185">Reference proteome</keyword>
<sequence>MPDPQSPDPFRPPRPAEGQPFTLRDLVQVVAETIDCRPANLDHLLDKIENAR</sequence>
<dbReference type="RefSeq" id="WP_159440035.1">
    <property type="nucleotide sequence ID" value="NZ_FTOM01000001.1"/>
</dbReference>
<dbReference type="STRING" id="407234.SAMN05421795_101579"/>